<dbReference type="Gene3D" id="3.90.1480.10">
    <property type="entry name" value="Alpha-2,3-sialyltransferase"/>
    <property type="match status" value="1"/>
</dbReference>
<dbReference type="eggNOG" id="ENOG502Z7NB">
    <property type="taxonomic scope" value="Bacteria"/>
</dbReference>
<evidence type="ECO:0000313" key="2">
    <source>
        <dbReference type="Proteomes" id="UP000013148"/>
    </source>
</evidence>
<evidence type="ECO:0008006" key="3">
    <source>
        <dbReference type="Google" id="ProtNLM"/>
    </source>
</evidence>
<gene>
    <name evidence="1" type="ORF">F964_01597</name>
</gene>
<protein>
    <recommendedName>
        <fullName evidence="3">Lipopolysaccharide biosynthesis protein</fullName>
    </recommendedName>
</protein>
<organism evidence="1 2">
    <name type="scientific">Acinetobacter guillouiae NIPH 991</name>
    <dbReference type="NCBI Taxonomy" id="1217656"/>
    <lineage>
        <taxon>Bacteria</taxon>
        <taxon>Pseudomonadati</taxon>
        <taxon>Pseudomonadota</taxon>
        <taxon>Gammaproteobacteria</taxon>
        <taxon>Moraxellales</taxon>
        <taxon>Moraxellaceae</taxon>
        <taxon>Acinetobacter</taxon>
    </lineage>
</organism>
<dbReference type="Proteomes" id="UP000013148">
    <property type="component" value="Unassembled WGS sequence"/>
</dbReference>
<comment type="caution">
    <text evidence="1">The sequence shown here is derived from an EMBL/GenBank/DDBJ whole genome shotgun (WGS) entry which is preliminary data.</text>
</comment>
<sequence>MNYKVPQSIQLLFSNFILRNIYKLIYKHSHPKTYRHNRRYWPYYSVKRNKFGGIDQIYFRKKLVVDNSVMPTSACKKSMLIATGPSIQKYPADVFQKQDIDYIGVNGSISLDHVQFKYYVIIDHNFTQNRFDLVLKVLQSQCTFFTTPRCLDIIFRKIHPDQIKCQIKVIETITEGKVERFLGPRITINPHQNYFYLEGNKGFSQHIHDSIFDYFTVPYVALQIVYALSYQEIYLAGLDMNNFNQPRFYEKSTNKQPTMLNQYLTEIFPAFEAASHFLNKQNIKVYNLSLKSAIESFEKLDPKLL</sequence>
<proteinExistence type="predicted"/>
<dbReference type="RefSeq" id="WP_004819061.1">
    <property type="nucleotide sequence ID" value="NZ_KB849456.1"/>
</dbReference>
<dbReference type="AlphaFoldDB" id="N8X1J3"/>
<dbReference type="EMBL" id="APPJ01000009">
    <property type="protein sequence ID" value="ENV18272.1"/>
    <property type="molecule type" value="Genomic_DNA"/>
</dbReference>
<accession>N8X1J3</accession>
<name>N8X1J3_ACIGI</name>
<dbReference type="PATRIC" id="fig|1217656.3.peg.1558"/>
<evidence type="ECO:0000313" key="1">
    <source>
        <dbReference type="EMBL" id="ENV18272.1"/>
    </source>
</evidence>
<dbReference type="HOGENOM" id="CLU_080127_0_0_6"/>
<keyword evidence="2" id="KW-1185">Reference proteome</keyword>
<reference evidence="1 2" key="1">
    <citation type="submission" date="2013-02" db="EMBL/GenBank/DDBJ databases">
        <title>The Genome Sequence of Acinetobacter guillouiae NIPH 991.</title>
        <authorList>
            <consortium name="The Broad Institute Genome Sequencing Platform"/>
            <consortium name="The Broad Institute Genome Sequencing Center for Infectious Disease"/>
            <person name="Cerqueira G."/>
            <person name="Feldgarden M."/>
            <person name="Courvalin P."/>
            <person name="Perichon B."/>
            <person name="Grillot-Courvalin C."/>
            <person name="Clermont D."/>
            <person name="Rocha E."/>
            <person name="Yoon E.-J."/>
            <person name="Nemec A."/>
            <person name="Walker B."/>
            <person name="Young S.K."/>
            <person name="Zeng Q."/>
            <person name="Gargeya S."/>
            <person name="Fitzgerald M."/>
            <person name="Haas B."/>
            <person name="Abouelleil A."/>
            <person name="Alvarado L."/>
            <person name="Arachchi H.M."/>
            <person name="Berlin A.M."/>
            <person name="Chapman S.B."/>
            <person name="Dewar J."/>
            <person name="Goldberg J."/>
            <person name="Griggs A."/>
            <person name="Gujja S."/>
            <person name="Hansen M."/>
            <person name="Howarth C."/>
            <person name="Imamovic A."/>
            <person name="Larimer J."/>
            <person name="McCowan C."/>
            <person name="Murphy C."/>
            <person name="Neiman D."/>
            <person name="Pearson M."/>
            <person name="Priest M."/>
            <person name="Roberts A."/>
            <person name="Saif S."/>
            <person name="Shea T."/>
            <person name="Sisk P."/>
            <person name="Sykes S."/>
            <person name="Wortman J."/>
            <person name="Nusbaum C."/>
            <person name="Birren B."/>
        </authorList>
    </citation>
    <scope>NUCLEOTIDE SEQUENCE [LARGE SCALE GENOMIC DNA]</scope>
    <source>
        <strain evidence="1 2">NIPH 991</strain>
    </source>
</reference>